<protein>
    <submittedName>
        <fullName evidence="2">(rape) hypothetical protein</fullName>
    </submittedName>
</protein>
<reference evidence="2" key="1">
    <citation type="submission" date="2021-01" db="EMBL/GenBank/DDBJ databases">
        <authorList>
            <consortium name="Genoscope - CEA"/>
            <person name="William W."/>
        </authorList>
    </citation>
    <scope>NUCLEOTIDE SEQUENCE</scope>
</reference>
<organism evidence="2">
    <name type="scientific">Brassica napus</name>
    <name type="common">Rape</name>
    <dbReference type="NCBI Taxonomy" id="3708"/>
    <lineage>
        <taxon>Eukaryota</taxon>
        <taxon>Viridiplantae</taxon>
        <taxon>Streptophyta</taxon>
        <taxon>Embryophyta</taxon>
        <taxon>Tracheophyta</taxon>
        <taxon>Spermatophyta</taxon>
        <taxon>Magnoliopsida</taxon>
        <taxon>eudicotyledons</taxon>
        <taxon>Gunneridae</taxon>
        <taxon>Pentapetalae</taxon>
        <taxon>rosids</taxon>
        <taxon>malvids</taxon>
        <taxon>Brassicales</taxon>
        <taxon>Brassicaceae</taxon>
        <taxon>Brassiceae</taxon>
        <taxon>Brassica</taxon>
    </lineage>
</organism>
<dbReference type="Gene3D" id="1.10.510.10">
    <property type="entry name" value="Transferase(Phosphotransferase) domain 1"/>
    <property type="match status" value="1"/>
</dbReference>
<dbReference type="Proteomes" id="UP001295469">
    <property type="component" value="Chromosome C03"/>
</dbReference>
<accession>A0A816HZT7</accession>
<name>A0A816HZT7_BRANA</name>
<sequence>MRGFILGSNFLTVVDEISPRRLILSGLRVLKMVRGKECRSVGVACWPVDPMFGLPEAFESGWGRVGLGTRVPSSVRICEAAVSSVFWISRVSCFGPLALAHLDFGVARSLRVCWREDELLSRYTDYFAKALSGVSFPCVKMFYESPNLSTLIDVPLSHIPQSIYGTTRNWMNLPPVEVLYFSVFILRAFDQILLDLEAQQGGGDDSKSQLKKAYEDKHYVHLVMGFSTGGELDLKPENFLLLNEDENSPLKTIDFGLSDFYKPGDVFKDIVGDAYYIALEALKRKYESEAVI</sequence>
<evidence type="ECO:0000259" key="1">
    <source>
        <dbReference type="PROSITE" id="PS50011"/>
    </source>
</evidence>
<dbReference type="SUPFAM" id="SSF56112">
    <property type="entry name" value="Protein kinase-like (PK-like)"/>
    <property type="match status" value="1"/>
</dbReference>
<evidence type="ECO:0000313" key="2">
    <source>
        <dbReference type="EMBL" id="CAF1699988.1"/>
    </source>
</evidence>
<dbReference type="EMBL" id="HG994367">
    <property type="protein sequence ID" value="CAF1699988.1"/>
    <property type="molecule type" value="Genomic_DNA"/>
</dbReference>
<dbReference type="InterPro" id="IPR000719">
    <property type="entry name" value="Prot_kinase_dom"/>
</dbReference>
<proteinExistence type="predicted"/>
<dbReference type="PANTHER" id="PTHR13448:SF13">
    <property type="entry name" value="(RAPE) HYPOTHETICAL PROTEIN"/>
    <property type="match status" value="1"/>
</dbReference>
<gene>
    <name evidence="2" type="ORF">DARMORV10_C03P22510.1</name>
</gene>
<dbReference type="Pfam" id="PF00069">
    <property type="entry name" value="Pkinase"/>
    <property type="match status" value="1"/>
</dbReference>
<dbReference type="GO" id="GO:0005524">
    <property type="term" value="F:ATP binding"/>
    <property type="evidence" value="ECO:0007669"/>
    <property type="project" value="InterPro"/>
</dbReference>
<dbReference type="AlphaFoldDB" id="A0A816HZT7"/>
<dbReference type="InterPro" id="IPR019308">
    <property type="entry name" value="TMEM214"/>
</dbReference>
<dbReference type="GO" id="GO:0004672">
    <property type="term" value="F:protein kinase activity"/>
    <property type="evidence" value="ECO:0007669"/>
    <property type="project" value="InterPro"/>
</dbReference>
<dbReference type="PANTHER" id="PTHR13448">
    <property type="entry name" value="TRANSMEMBRANE PROTEIN 214"/>
    <property type="match status" value="1"/>
</dbReference>
<dbReference type="PROSITE" id="PS50011">
    <property type="entry name" value="PROTEIN_KINASE_DOM"/>
    <property type="match status" value="1"/>
</dbReference>
<feature type="domain" description="Protein kinase" evidence="1">
    <location>
        <begin position="71"/>
        <end position="292"/>
    </location>
</feature>
<dbReference type="InterPro" id="IPR011009">
    <property type="entry name" value="Kinase-like_dom_sf"/>
</dbReference>